<keyword evidence="2" id="KW-0812">Transmembrane</keyword>
<dbReference type="AlphaFoldDB" id="A0A8H7D3D3"/>
<keyword evidence="2" id="KW-0472">Membrane</keyword>
<name>A0A8H7D3D3_9AGAR</name>
<dbReference type="Proteomes" id="UP000620124">
    <property type="component" value="Unassembled WGS sequence"/>
</dbReference>
<keyword evidence="4" id="KW-1185">Reference proteome</keyword>
<evidence type="ECO:0000313" key="4">
    <source>
        <dbReference type="Proteomes" id="UP000620124"/>
    </source>
</evidence>
<feature type="region of interest" description="Disordered" evidence="1">
    <location>
        <begin position="193"/>
        <end position="231"/>
    </location>
</feature>
<feature type="compositionally biased region" description="Low complexity" evidence="1">
    <location>
        <begin position="205"/>
        <end position="231"/>
    </location>
</feature>
<sequence>MASARRIVRLTILVTVSLFALISMSLAAAVIAAGSTLGPFVDIAFMPPTLAIAVAVLTLLTVPVMIVLEIVRPGTYFTSMIIFEILWLGFLSVLWLASGASQAVENVVLIGVCSLDSSDDFFDGSSDDSFDGSPDDSLRNVCGETRAIAAFGFLNWLILMFYTLTIMIMSCVAMSRKRGRVWTGSLANAPLSTSAPAEKGSIPLSYQPSYPQVQQTQQHTSGSVQTGTPQV</sequence>
<keyword evidence="2" id="KW-1133">Transmembrane helix</keyword>
<accession>A0A8H7D3D3</accession>
<evidence type="ECO:0000313" key="3">
    <source>
        <dbReference type="EMBL" id="KAF7360010.1"/>
    </source>
</evidence>
<feature type="transmembrane region" description="Helical" evidence="2">
    <location>
        <begin position="45"/>
        <end position="68"/>
    </location>
</feature>
<feature type="transmembrane region" description="Helical" evidence="2">
    <location>
        <begin position="147"/>
        <end position="172"/>
    </location>
</feature>
<gene>
    <name evidence="3" type="ORF">MVEN_00728600</name>
</gene>
<evidence type="ECO:0000256" key="1">
    <source>
        <dbReference type="SAM" id="MobiDB-lite"/>
    </source>
</evidence>
<organism evidence="3 4">
    <name type="scientific">Mycena venus</name>
    <dbReference type="NCBI Taxonomy" id="2733690"/>
    <lineage>
        <taxon>Eukaryota</taxon>
        <taxon>Fungi</taxon>
        <taxon>Dikarya</taxon>
        <taxon>Basidiomycota</taxon>
        <taxon>Agaricomycotina</taxon>
        <taxon>Agaricomycetes</taxon>
        <taxon>Agaricomycetidae</taxon>
        <taxon>Agaricales</taxon>
        <taxon>Marasmiineae</taxon>
        <taxon>Mycenaceae</taxon>
        <taxon>Mycena</taxon>
    </lineage>
</organism>
<evidence type="ECO:0000256" key="2">
    <source>
        <dbReference type="SAM" id="Phobius"/>
    </source>
</evidence>
<protein>
    <recommendedName>
        <fullName evidence="5">MARVEL domain-containing protein</fullName>
    </recommendedName>
</protein>
<reference evidence="3" key="1">
    <citation type="submission" date="2020-05" db="EMBL/GenBank/DDBJ databases">
        <title>Mycena genomes resolve the evolution of fungal bioluminescence.</title>
        <authorList>
            <person name="Tsai I.J."/>
        </authorList>
    </citation>
    <scope>NUCLEOTIDE SEQUENCE</scope>
    <source>
        <strain evidence="3">CCC161011</strain>
    </source>
</reference>
<proteinExistence type="predicted"/>
<feature type="transmembrane region" description="Helical" evidence="2">
    <location>
        <begin position="75"/>
        <end position="97"/>
    </location>
</feature>
<dbReference type="EMBL" id="JACAZI010000005">
    <property type="protein sequence ID" value="KAF7360010.1"/>
    <property type="molecule type" value="Genomic_DNA"/>
</dbReference>
<evidence type="ECO:0008006" key="5">
    <source>
        <dbReference type="Google" id="ProtNLM"/>
    </source>
</evidence>
<dbReference type="OrthoDB" id="3364107at2759"/>
<comment type="caution">
    <text evidence="3">The sequence shown here is derived from an EMBL/GenBank/DDBJ whole genome shotgun (WGS) entry which is preliminary data.</text>
</comment>